<accession>A0AAV8WC30</accession>
<evidence type="ECO:0000313" key="14">
    <source>
        <dbReference type="Proteomes" id="UP001159042"/>
    </source>
</evidence>
<keyword evidence="5 9" id="KW-0493">Microtubule</keyword>
<comment type="similarity">
    <text evidence="2">Belongs to the MAPRE family.</text>
</comment>
<evidence type="ECO:0008006" key="15">
    <source>
        <dbReference type="Google" id="ProtNLM"/>
    </source>
</evidence>
<dbReference type="GO" id="GO:0051301">
    <property type="term" value="P:cell division"/>
    <property type="evidence" value="ECO:0007669"/>
    <property type="project" value="UniProtKB-KW"/>
</dbReference>
<keyword evidence="14" id="KW-1185">Reference proteome</keyword>
<feature type="region of interest" description="Disordered" evidence="10">
    <location>
        <begin position="218"/>
        <end position="270"/>
    </location>
</feature>
<dbReference type="AlphaFoldDB" id="A0AAV8WC30"/>
<evidence type="ECO:0000259" key="12">
    <source>
        <dbReference type="PROSITE" id="PS51230"/>
    </source>
</evidence>
<dbReference type="PROSITE" id="PS50021">
    <property type="entry name" value="CH"/>
    <property type="match status" value="1"/>
</dbReference>
<dbReference type="InterPro" id="IPR004953">
    <property type="entry name" value="EB1_C"/>
</dbReference>
<reference evidence="13 14" key="1">
    <citation type="journal article" date="2023" name="Insect Mol. Biol.">
        <title>Genome sequencing provides insights into the evolution of gene families encoding plant cell wall-degrading enzymes in longhorned beetles.</title>
        <authorList>
            <person name="Shin N.R."/>
            <person name="Okamura Y."/>
            <person name="Kirsch R."/>
            <person name="Pauchet Y."/>
        </authorList>
    </citation>
    <scope>NUCLEOTIDE SEQUENCE [LARGE SCALE GENOMIC DNA]</scope>
    <source>
        <strain evidence="13">EAD_L_NR</strain>
    </source>
</reference>
<dbReference type="InterPro" id="IPR036133">
    <property type="entry name" value="EB1_C_sf"/>
</dbReference>
<evidence type="ECO:0000256" key="9">
    <source>
        <dbReference type="PROSITE-ProRule" id="PRU00576"/>
    </source>
</evidence>
<dbReference type="Pfam" id="PF03271">
    <property type="entry name" value="EB1"/>
    <property type="match status" value="1"/>
</dbReference>
<keyword evidence="7" id="KW-0206">Cytoskeleton</keyword>
<name>A0AAV8WC30_9CUCU</name>
<dbReference type="Pfam" id="PF00307">
    <property type="entry name" value="CH"/>
    <property type="match status" value="1"/>
</dbReference>
<keyword evidence="8" id="KW-0131">Cell cycle</keyword>
<sequence length="351" mass="39309">MAVNVYSTNVTTENLSRHDMLAWVNECLQSNFGKIEELCTGAAYCQFMDMLFPGSVQLKRVKFKTNLEHEYIQNFKILQASFKKMSVDKIIPVDKLIKARFQDNFEFLQWFKKFFDANYDGRDYDALDARGGITIGSAANNNSHGGGLNSHHATQKPQIQTRQAVQCSLIVPIDKLVKGRFQDNFEFLQWFKKFFDANYRGTEYDALGARGGEGMGAGGANAPKGNSLMGRKPVAAQPPSLAKTKPIGRAMPKVNPIRPTASKPLQNRMAGDNGKIEELSNQISECKITIEGLEKERDFYFGKLRDIEVMCQECEDGNPIIQKILDVLYATEEGFAPPDEIEGGVGDEDEY</sequence>
<dbReference type="SUPFAM" id="SSF47576">
    <property type="entry name" value="Calponin-homology domain, CH-domain"/>
    <property type="match status" value="2"/>
</dbReference>
<keyword evidence="3" id="KW-0963">Cytoplasm</keyword>
<dbReference type="GO" id="GO:0005874">
    <property type="term" value="C:microtubule"/>
    <property type="evidence" value="ECO:0007669"/>
    <property type="project" value="UniProtKB-KW"/>
</dbReference>
<feature type="domain" description="Calponin-homology (CH)" evidence="11">
    <location>
        <begin position="14"/>
        <end position="116"/>
    </location>
</feature>
<protein>
    <recommendedName>
        <fullName evidence="15">Microtubule-associated protein RP/EB family member 1</fullName>
    </recommendedName>
</protein>
<dbReference type="Gene3D" id="1.10.418.10">
    <property type="entry name" value="Calponin-like domain"/>
    <property type="match status" value="2"/>
</dbReference>
<dbReference type="FunFam" id="1.10.418.10:FF:000007">
    <property type="entry name" value="Microtubule-associated protein, RP/EB family, member 2"/>
    <property type="match status" value="1"/>
</dbReference>
<evidence type="ECO:0000259" key="11">
    <source>
        <dbReference type="PROSITE" id="PS50021"/>
    </source>
</evidence>
<dbReference type="InterPro" id="IPR001715">
    <property type="entry name" value="CH_dom"/>
</dbReference>
<feature type="domain" description="EB1 C-terminal" evidence="12">
    <location>
        <begin position="268"/>
        <end position="337"/>
    </location>
</feature>
<dbReference type="Proteomes" id="UP001159042">
    <property type="component" value="Unassembled WGS sequence"/>
</dbReference>
<keyword evidence="4" id="KW-0132">Cell division</keyword>
<evidence type="ECO:0000256" key="6">
    <source>
        <dbReference type="ARBA" id="ARBA00022776"/>
    </source>
</evidence>
<evidence type="ECO:0000256" key="4">
    <source>
        <dbReference type="ARBA" id="ARBA00022618"/>
    </source>
</evidence>
<proteinExistence type="inferred from homology"/>
<comment type="subcellular location">
    <subcellularLocation>
        <location evidence="1">Cytoplasm</location>
        <location evidence="1">Cytoskeleton</location>
    </subcellularLocation>
</comment>
<dbReference type="GO" id="GO:0008017">
    <property type="term" value="F:microtubule binding"/>
    <property type="evidence" value="ECO:0007669"/>
    <property type="project" value="InterPro"/>
</dbReference>
<dbReference type="PROSITE" id="PS51230">
    <property type="entry name" value="EB1_C"/>
    <property type="match status" value="1"/>
</dbReference>
<comment type="caution">
    <text evidence="13">The sequence shown here is derived from an EMBL/GenBank/DDBJ whole genome shotgun (WGS) entry which is preliminary data.</text>
</comment>
<dbReference type="Gene3D" id="1.20.5.1430">
    <property type="match status" value="1"/>
</dbReference>
<evidence type="ECO:0000256" key="7">
    <source>
        <dbReference type="ARBA" id="ARBA00023212"/>
    </source>
</evidence>
<evidence type="ECO:0000256" key="8">
    <source>
        <dbReference type="ARBA" id="ARBA00023306"/>
    </source>
</evidence>
<dbReference type="EMBL" id="JANEYG010000003">
    <property type="protein sequence ID" value="KAJ8924182.1"/>
    <property type="molecule type" value="Genomic_DNA"/>
</dbReference>
<dbReference type="PANTHER" id="PTHR10623">
    <property type="entry name" value="MICROTUBULE-ASSOCIATED PROTEIN RP/EB FAMILY MEMBER"/>
    <property type="match status" value="1"/>
</dbReference>
<gene>
    <name evidence="13" type="ORF">NQ315_006973</name>
</gene>
<evidence type="ECO:0000313" key="13">
    <source>
        <dbReference type="EMBL" id="KAJ8924182.1"/>
    </source>
</evidence>
<keyword evidence="6" id="KW-0498">Mitosis</keyword>
<organism evidence="13 14">
    <name type="scientific">Exocentrus adspersus</name>
    <dbReference type="NCBI Taxonomy" id="1586481"/>
    <lineage>
        <taxon>Eukaryota</taxon>
        <taxon>Metazoa</taxon>
        <taxon>Ecdysozoa</taxon>
        <taxon>Arthropoda</taxon>
        <taxon>Hexapoda</taxon>
        <taxon>Insecta</taxon>
        <taxon>Pterygota</taxon>
        <taxon>Neoptera</taxon>
        <taxon>Endopterygota</taxon>
        <taxon>Coleoptera</taxon>
        <taxon>Polyphaga</taxon>
        <taxon>Cucujiformia</taxon>
        <taxon>Chrysomeloidea</taxon>
        <taxon>Cerambycidae</taxon>
        <taxon>Lamiinae</taxon>
        <taxon>Acanthocinini</taxon>
        <taxon>Exocentrus</taxon>
    </lineage>
</organism>
<evidence type="ECO:0000256" key="5">
    <source>
        <dbReference type="ARBA" id="ARBA00022701"/>
    </source>
</evidence>
<dbReference type="InterPro" id="IPR036872">
    <property type="entry name" value="CH_dom_sf"/>
</dbReference>
<evidence type="ECO:0000256" key="2">
    <source>
        <dbReference type="ARBA" id="ARBA00010729"/>
    </source>
</evidence>
<dbReference type="SUPFAM" id="SSF140612">
    <property type="entry name" value="EB1 dimerisation domain-like"/>
    <property type="match status" value="1"/>
</dbReference>
<evidence type="ECO:0000256" key="3">
    <source>
        <dbReference type="ARBA" id="ARBA00022490"/>
    </source>
</evidence>
<evidence type="ECO:0000256" key="1">
    <source>
        <dbReference type="ARBA" id="ARBA00004245"/>
    </source>
</evidence>
<dbReference type="FunFam" id="1.20.5.1430:FF:000005">
    <property type="entry name" value="Eb1, isoform E"/>
    <property type="match status" value="1"/>
</dbReference>
<dbReference type="InterPro" id="IPR027328">
    <property type="entry name" value="MAPRE"/>
</dbReference>
<evidence type="ECO:0000256" key="10">
    <source>
        <dbReference type="SAM" id="MobiDB-lite"/>
    </source>
</evidence>